<dbReference type="Pfam" id="PF08524">
    <property type="entry name" value="rRNA_processing"/>
    <property type="match status" value="1"/>
</dbReference>
<evidence type="ECO:0000256" key="2">
    <source>
        <dbReference type="SAM" id="MobiDB-lite"/>
    </source>
</evidence>
<keyword evidence="4" id="KW-1185">Reference proteome</keyword>
<dbReference type="OrthoDB" id="1928808at2759"/>
<keyword evidence="1" id="KW-0175">Coiled coil</keyword>
<dbReference type="PANTHER" id="PTHR15657:SF1">
    <property type="entry name" value="THYROID TRANSCRIPTION FACTOR 1-ASSOCIATED PROTEIN 26"/>
    <property type="match status" value="1"/>
</dbReference>
<comment type="caution">
    <text evidence="3">The sequence shown here is derived from an EMBL/GenBank/DDBJ whole genome shotgun (WGS) entry which is preliminary data.</text>
</comment>
<reference evidence="3" key="1">
    <citation type="submission" date="2022-04" db="EMBL/GenBank/DDBJ databases">
        <title>Carnegiea gigantea Genome sequencing and assembly v2.</title>
        <authorList>
            <person name="Copetti D."/>
            <person name="Sanderson M.J."/>
            <person name="Burquez A."/>
            <person name="Wojciechowski M.F."/>
        </authorList>
    </citation>
    <scope>NUCLEOTIDE SEQUENCE</scope>
    <source>
        <strain evidence="3">SGP5-SGP5p</strain>
        <tissue evidence="3">Aerial part</tissue>
    </source>
</reference>
<dbReference type="Proteomes" id="UP001153076">
    <property type="component" value="Unassembled WGS sequence"/>
</dbReference>
<evidence type="ECO:0000313" key="4">
    <source>
        <dbReference type="Proteomes" id="UP001153076"/>
    </source>
</evidence>
<evidence type="ECO:0000256" key="1">
    <source>
        <dbReference type="SAM" id="Coils"/>
    </source>
</evidence>
<organism evidence="3 4">
    <name type="scientific">Carnegiea gigantea</name>
    <dbReference type="NCBI Taxonomy" id="171969"/>
    <lineage>
        <taxon>Eukaryota</taxon>
        <taxon>Viridiplantae</taxon>
        <taxon>Streptophyta</taxon>
        <taxon>Embryophyta</taxon>
        <taxon>Tracheophyta</taxon>
        <taxon>Spermatophyta</taxon>
        <taxon>Magnoliopsida</taxon>
        <taxon>eudicotyledons</taxon>
        <taxon>Gunneridae</taxon>
        <taxon>Pentapetalae</taxon>
        <taxon>Caryophyllales</taxon>
        <taxon>Cactineae</taxon>
        <taxon>Cactaceae</taxon>
        <taxon>Cactoideae</taxon>
        <taxon>Echinocereeae</taxon>
        <taxon>Carnegiea</taxon>
    </lineage>
</organism>
<feature type="compositionally biased region" description="Basic and acidic residues" evidence="2">
    <location>
        <begin position="98"/>
        <end position="108"/>
    </location>
</feature>
<proteinExistence type="predicted"/>
<dbReference type="PANTHER" id="PTHR15657">
    <property type="entry name" value="THYROID TRANSCRIPTION FACTOR 1-ASSOCIATED PROTEIN 26"/>
    <property type="match status" value="1"/>
</dbReference>
<dbReference type="InterPro" id="IPR013730">
    <property type="entry name" value="Fyv7/TAP26"/>
</dbReference>
<gene>
    <name evidence="3" type="ORF">Cgig2_013295</name>
</gene>
<dbReference type="EMBL" id="JAKOGI010001556">
    <property type="protein sequence ID" value="KAJ8425027.1"/>
    <property type="molecule type" value="Genomic_DNA"/>
</dbReference>
<feature type="coiled-coil region" evidence="1">
    <location>
        <begin position="120"/>
        <end position="151"/>
    </location>
</feature>
<dbReference type="AlphaFoldDB" id="A0A9Q1JH70"/>
<sequence length="190" mass="22277">MKSRKSRDDGVNERGESDNKKNWKMKKNMQRLGGAGLSLEAFANAKSRNNAYNPALLKKKREFYKNAKHVSKYKKMIKQQGQPNDPSSSVLNTEVQENELRGSSEMYKKNKKRGKEPYSLNELYEKKREEEDKARMEREAITKAKKEARERAGARRKAFREKMFKKTRKGQPVMKYRIEHLLETIQGSKT</sequence>
<evidence type="ECO:0000313" key="3">
    <source>
        <dbReference type="EMBL" id="KAJ8425027.1"/>
    </source>
</evidence>
<feature type="compositionally biased region" description="Basic and acidic residues" evidence="2">
    <location>
        <begin position="1"/>
        <end position="21"/>
    </location>
</feature>
<name>A0A9Q1JH70_9CARY</name>
<protein>
    <recommendedName>
        <fullName evidence="5">rRNA-processing protein FYV7</fullName>
    </recommendedName>
</protein>
<feature type="region of interest" description="Disordered" evidence="2">
    <location>
        <begin position="1"/>
        <end position="26"/>
    </location>
</feature>
<evidence type="ECO:0008006" key="5">
    <source>
        <dbReference type="Google" id="ProtNLM"/>
    </source>
</evidence>
<dbReference type="GO" id="GO:0005634">
    <property type="term" value="C:nucleus"/>
    <property type="evidence" value="ECO:0007669"/>
    <property type="project" value="TreeGrafter"/>
</dbReference>
<accession>A0A9Q1JH70</accession>
<feature type="compositionally biased region" description="Polar residues" evidence="2">
    <location>
        <begin position="79"/>
        <end position="95"/>
    </location>
</feature>
<feature type="region of interest" description="Disordered" evidence="2">
    <location>
        <begin position="74"/>
        <end position="115"/>
    </location>
</feature>